<protein>
    <submittedName>
        <fullName evidence="2">Uncharacterized protein</fullName>
    </submittedName>
</protein>
<sequence length="151" mass="16097">MREGLVSGAAASVLSTLVLMRMGRAEARSAVAPTNATSHWIWGDPALRADEVSWRHTANGYLIHHAAAVFWATMHARATAGWSSPRDAGPLALAGMATALVACVADYQLTPRRFTPGFEHRLSRGAMALAYGAFGLGIALASVAWRARRRA</sequence>
<name>A0A1W6ZIQ1_9BORD</name>
<accession>A0A1W6ZIQ1</accession>
<feature type="transmembrane region" description="Helical" evidence="1">
    <location>
        <begin position="129"/>
        <end position="147"/>
    </location>
</feature>
<organism evidence="2 3">
    <name type="scientific">Bordetella genomosp. 13</name>
    <dbReference type="NCBI Taxonomy" id="463040"/>
    <lineage>
        <taxon>Bacteria</taxon>
        <taxon>Pseudomonadati</taxon>
        <taxon>Pseudomonadota</taxon>
        <taxon>Betaproteobacteria</taxon>
        <taxon>Burkholderiales</taxon>
        <taxon>Alcaligenaceae</taxon>
        <taxon>Bordetella</taxon>
    </lineage>
</organism>
<dbReference type="STRING" id="463040.CAL15_05225"/>
<reference evidence="2 3" key="1">
    <citation type="submission" date="2017-05" db="EMBL/GenBank/DDBJ databases">
        <title>Complete and WGS of Bordetella genogroups.</title>
        <authorList>
            <person name="Spilker T."/>
            <person name="LiPuma J."/>
        </authorList>
    </citation>
    <scope>NUCLEOTIDE SEQUENCE [LARGE SCALE GENOMIC DNA]</scope>
    <source>
        <strain evidence="2 3">AU7206</strain>
    </source>
</reference>
<feature type="transmembrane region" description="Helical" evidence="1">
    <location>
        <begin position="88"/>
        <end position="109"/>
    </location>
</feature>
<gene>
    <name evidence="2" type="ORF">CAL15_05225</name>
</gene>
<proteinExistence type="predicted"/>
<dbReference type="Proteomes" id="UP000194161">
    <property type="component" value="Chromosome"/>
</dbReference>
<dbReference type="EMBL" id="CP021111">
    <property type="protein sequence ID" value="ARP97293.1"/>
    <property type="molecule type" value="Genomic_DNA"/>
</dbReference>
<keyword evidence="1" id="KW-1133">Transmembrane helix</keyword>
<keyword evidence="1" id="KW-0812">Transmembrane</keyword>
<dbReference type="AlphaFoldDB" id="A0A1W6ZIQ1"/>
<keyword evidence="3" id="KW-1185">Reference proteome</keyword>
<dbReference type="OrthoDB" id="288267at2"/>
<dbReference type="KEGG" id="bgm:CAL15_05225"/>
<evidence type="ECO:0000256" key="1">
    <source>
        <dbReference type="SAM" id="Phobius"/>
    </source>
</evidence>
<keyword evidence="1" id="KW-0472">Membrane</keyword>
<evidence type="ECO:0000313" key="2">
    <source>
        <dbReference type="EMBL" id="ARP97293.1"/>
    </source>
</evidence>
<evidence type="ECO:0000313" key="3">
    <source>
        <dbReference type="Proteomes" id="UP000194161"/>
    </source>
</evidence>